<reference evidence="3 4" key="1">
    <citation type="submission" date="2019-09" db="EMBL/GenBank/DDBJ databases">
        <title>Genome sequence and assembly of Flavobacterium sp.</title>
        <authorList>
            <person name="Chhetri G."/>
        </authorList>
    </citation>
    <scope>NUCLEOTIDE SEQUENCE [LARGE SCALE GENOMIC DNA]</scope>
    <source>
        <strain evidence="3 4">SNL9</strain>
    </source>
</reference>
<dbReference type="Pfam" id="PF13568">
    <property type="entry name" value="OMP_b-brl_2"/>
    <property type="match status" value="1"/>
</dbReference>
<feature type="domain" description="Outer membrane protein beta-barrel" evidence="2">
    <location>
        <begin position="20"/>
        <end position="185"/>
    </location>
</feature>
<dbReference type="Proteomes" id="UP000325141">
    <property type="component" value="Unassembled WGS sequence"/>
</dbReference>
<dbReference type="AlphaFoldDB" id="A0A5M6CSU4"/>
<evidence type="ECO:0000256" key="1">
    <source>
        <dbReference type="SAM" id="SignalP"/>
    </source>
</evidence>
<dbReference type="InterPro" id="IPR011250">
    <property type="entry name" value="OMP/PagP_B-barrel"/>
</dbReference>
<gene>
    <name evidence="3" type="ORF">F0460_01340</name>
</gene>
<evidence type="ECO:0000259" key="2">
    <source>
        <dbReference type="Pfam" id="PF13568"/>
    </source>
</evidence>
<name>A0A5M6CSU4_9FLAO</name>
<feature type="signal peptide" evidence="1">
    <location>
        <begin position="1"/>
        <end position="20"/>
    </location>
</feature>
<dbReference type="SUPFAM" id="SSF56925">
    <property type="entry name" value="OMPA-like"/>
    <property type="match status" value="1"/>
</dbReference>
<organism evidence="3 4">
    <name type="scientific">Paenimyroides baculatum</name>
    <dbReference type="NCBI Taxonomy" id="2608000"/>
    <lineage>
        <taxon>Bacteria</taxon>
        <taxon>Pseudomonadati</taxon>
        <taxon>Bacteroidota</taxon>
        <taxon>Flavobacteriia</taxon>
        <taxon>Flavobacteriales</taxon>
        <taxon>Flavobacteriaceae</taxon>
        <taxon>Paenimyroides</taxon>
    </lineage>
</organism>
<keyword evidence="4" id="KW-1185">Reference proteome</keyword>
<sequence>MKKITLTLLGLVAFSTSALAQQEVRFGPKAGVNIANISGKDANDNKMLIGFHVGAFAEIKFNEKFAVQPEILYSAQGAKREGTRNVMGVNVTTNTTSKIDYINVPIMAKYYIAPSFAVEAGPYVGFLMSAKTEGTINSMGENVSIESDDKDFSNSIDFGVGAGASFNLDNGFFIGARYNLGLSKVGKDNTLNFGDVDINVEALDTKNAVIQVSVGYKF</sequence>
<keyword evidence="1" id="KW-0732">Signal</keyword>
<proteinExistence type="predicted"/>
<dbReference type="RefSeq" id="WP_150009513.1">
    <property type="nucleotide sequence ID" value="NZ_VWSG01000001.1"/>
</dbReference>
<evidence type="ECO:0000313" key="4">
    <source>
        <dbReference type="Proteomes" id="UP000325141"/>
    </source>
</evidence>
<comment type="caution">
    <text evidence="3">The sequence shown here is derived from an EMBL/GenBank/DDBJ whole genome shotgun (WGS) entry which is preliminary data.</text>
</comment>
<dbReference type="EMBL" id="VWSG01000001">
    <property type="protein sequence ID" value="KAA5538274.1"/>
    <property type="molecule type" value="Genomic_DNA"/>
</dbReference>
<dbReference type="Gene3D" id="2.40.160.20">
    <property type="match status" value="1"/>
</dbReference>
<feature type="chain" id="PRO_5024453323" evidence="1">
    <location>
        <begin position="21"/>
        <end position="218"/>
    </location>
</feature>
<accession>A0A5M6CSU4</accession>
<protein>
    <submittedName>
        <fullName evidence="3">PorT family protein</fullName>
    </submittedName>
</protein>
<evidence type="ECO:0000313" key="3">
    <source>
        <dbReference type="EMBL" id="KAA5538274.1"/>
    </source>
</evidence>
<dbReference type="InterPro" id="IPR025665">
    <property type="entry name" value="Beta-barrel_OMP_2"/>
</dbReference>